<sequence>MSKKNFVLLTSVLVVSSTPLISVGTNVFANENTEISLNQSIDENMTEQEIAKGLNQLANLKMDDLITILEQQGIDPSTIFTAKEMAQQRKIEMLIAGVNKVFNVNNETKDIYLNSYIATTAKTVGLAAVVHYVGLGWLAQAITGSIGANINTSKGIIARVNKQSGWKWGSNIDRWVIISVRSQ</sequence>
<protein>
    <submittedName>
        <fullName evidence="1">Uncharacterized protein</fullName>
    </submittedName>
</protein>
<dbReference type="EMBL" id="BJWF01000054">
    <property type="protein sequence ID" value="GEL93206.1"/>
    <property type="molecule type" value="Genomic_DNA"/>
</dbReference>
<organism evidence="1 2">
    <name type="scientific">Enterococcus villorum</name>
    <dbReference type="NCBI Taxonomy" id="112904"/>
    <lineage>
        <taxon>Bacteria</taxon>
        <taxon>Bacillati</taxon>
        <taxon>Bacillota</taxon>
        <taxon>Bacilli</taxon>
        <taxon>Lactobacillales</taxon>
        <taxon>Enterococcaceae</taxon>
        <taxon>Enterococcus</taxon>
    </lineage>
</organism>
<reference evidence="1 2" key="1">
    <citation type="submission" date="2019-07" db="EMBL/GenBank/DDBJ databases">
        <title>Whole genome shotgun sequence of Enterococcus villorum NBRC 100699.</title>
        <authorList>
            <person name="Hosoyama A."/>
            <person name="Uohara A."/>
            <person name="Ohji S."/>
            <person name="Ichikawa N."/>
        </authorList>
    </citation>
    <scope>NUCLEOTIDE SEQUENCE [LARGE SCALE GENOMIC DNA]</scope>
    <source>
        <strain evidence="1 2">NBRC 100699</strain>
    </source>
</reference>
<dbReference type="Proteomes" id="UP000321830">
    <property type="component" value="Unassembled WGS sequence"/>
</dbReference>
<dbReference type="AlphaFoldDB" id="A0A511J5B5"/>
<name>A0A511J5B5_9ENTE</name>
<proteinExistence type="predicted"/>
<gene>
    <name evidence="1" type="ORF">EVI01_25430</name>
</gene>
<accession>A0A511J5B5</accession>
<evidence type="ECO:0000313" key="1">
    <source>
        <dbReference type="EMBL" id="GEL93206.1"/>
    </source>
</evidence>
<evidence type="ECO:0000313" key="2">
    <source>
        <dbReference type="Proteomes" id="UP000321830"/>
    </source>
</evidence>
<dbReference type="RefSeq" id="WP_010752606.1">
    <property type="nucleotide sequence ID" value="NZ_BJWF01000054.1"/>
</dbReference>
<comment type="caution">
    <text evidence="1">The sequence shown here is derived from an EMBL/GenBank/DDBJ whole genome shotgun (WGS) entry which is preliminary data.</text>
</comment>